<organism evidence="2">
    <name type="scientific">Entomoneis paludosa</name>
    <dbReference type="NCBI Taxonomy" id="265537"/>
    <lineage>
        <taxon>Eukaryota</taxon>
        <taxon>Sar</taxon>
        <taxon>Stramenopiles</taxon>
        <taxon>Ochrophyta</taxon>
        <taxon>Bacillariophyta</taxon>
        <taxon>Bacillariophyceae</taxon>
        <taxon>Bacillariophycidae</taxon>
        <taxon>Entomoneidaceae</taxon>
        <taxon>Entomoneis</taxon>
    </lineage>
</organism>
<gene>
    <name evidence="2" type="ORF">APAL1065_LOCUS26068</name>
</gene>
<protein>
    <submittedName>
        <fullName evidence="2">Uncharacterized protein</fullName>
    </submittedName>
</protein>
<dbReference type="AlphaFoldDB" id="A0A7S3DY87"/>
<evidence type="ECO:0000256" key="1">
    <source>
        <dbReference type="SAM" id="MobiDB-lite"/>
    </source>
</evidence>
<feature type="region of interest" description="Disordered" evidence="1">
    <location>
        <begin position="15"/>
        <end position="35"/>
    </location>
</feature>
<dbReference type="EMBL" id="HBHT01038774">
    <property type="protein sequence ID" value="CAD9992825.1"/>
    <property type="molecule type" value="Transcribed_RNA"/>
</dbReference>
<accession>A0A7S3DY87</accession>
<evidence type="ECO:0000313" key="2">
    <source>
        <dbReference type="EMBL" id="CAD9992825.1"/>
    </source>
</evidence>
<reference evidence="2" key="1">
    <citation type="submission" date="2021-01" db="EMBL/GenBank/DDBJ databases">
        <authorList>
            <person name="Corre E."/>
            <person name="Pelletier E."/>
            <person name="Niang G."/>
            <person name="Scheremetjew M."/>
            <person name="Finn R."/>
            <person name="Kale V."/>
            <person name="Holt S."/>
            <person name="Cochrane G."/>
            <person name="Meng A."/>
            <person name="Brown T."/>
            <person name="Cohen L."/>
        </authorList>
    </citation>
    <scope>NUCLEOTIDE SEQUENCE</scope>
    <source>
        <strain evidence="2">CCMP125</strain>
    </source>
</reference>
<proteinExistence type="predicted"/>
<name>A0A7S3DY87_9STRA</name>
<sequence>MMLLVQHVQSLFQGKQDAAGKDDNSTLASTTYHDGDSSWTWSERSSLSNMAQHQEACRTTQEEKRVSFNEHANQYHKSSGGAAPDLWYSSEEMQHFRIQHVRQAHKLQKQQQQEAFSFVKTLQKTHQSCAFSHTTDTTSSSPQRRLILSLKQWYRCHTDNDDNDDTECPLGLERRLLGARASVAWQEQVQLVQQMQEGRDWMEQDDLQQALAEECQLLSNASTTWAHVLAQAQWQANGKQITESGP</sequence>